<dbReference type="Proteomes" id="UP001212841">
    <property type="component" value="Unassembled WGS sequence"/>
</dbReference>
<keyword evidence="2" id="KW-0812">Transmembrane</keyword>
<protein>
    <submittedName>
        <fullName evidence="6">Uncharacterized protein</fullName>
    </submittedName>
</protein>
<dbReference type="Pfam" id="PF12519">
    <property type="entry name" value="MDM10"/>
    <property type="match status" value="1"/>
</dbReference>
<evidence type="ECO:0000256" key="5">
    <source>
        <dbReference type="ARBA" id="ARBA00023136"/>
    </source>
</evidence>
<comment type="caution">
    <text evidence="6">The sequence shown here is derived from an EMBL/GenBank/DDBJ whole genome shotgun (WGS) entry which is preliminary data.</text>
</comment>
<dbReference type="GO" id="GO:0032865">
    <property type="term" value="C:ERMES complex"/>
    <property type="evidence" value="ECO:0007669"/>
    <property type="project" value="InterPro"/>
</dbReference>
<organism evidence="6 7">
    <name type="scientific">Rhizophlyctis rosea</name>
    <dbReference type="NCBI Taxonomy" id="64517"/>
    <lineage>
        <taxon>Eukaryota</taxon>
        <taxon>Fungi</taxon>
        <taxon>Fungi incertae sedis</taxon>
        <taxon>Chytridiomycota</taxon>
        <taxon>Chytridiomycota incertae sedis</taxon>
        <taxon>Chytridiomycetes</taxon>
        <taxon>Rhizophlyctidales</taxon>
        <taxon>Rhizophlyctidaceae</taxon>
        <taxon>Rhizophlyctis</taxon>
    </lineage>
</organism>
<keyword evidence="5" id="KW-0472">Membrane</keyword>
<dbReference type="AlphaFoldDB" id="A0AAD5X3F7"/>
<keyword evidence="7" id="KW-1185">Reference proteome</keyword>
<name>A0AAD5X3F7_9FUNG</name>
<dbReference type="InterPro" id="IPR027539">
    <property type="entry name" value="Mdm10"/>
</dbReference>
<evidence type="ECO:0000256" key="4">
    <source>
        <dbReference type="ARBA" id="ARBA00023128"/>
    </source>
</evidence>
<dbReference type="GO" id="GO:0070096">
    <property type="term" value="P:mitochondrial outer membrane translocase complex assembly"/>
    <property type="evidence" value="ECO:0007669"/>
    <property type="project" value="TreeGrafter"/>
</dbReference>
<dbReference type="GO" id="GO:0051654">
    <property type="term" value="P:establishment of mitochondrion localization"/>
    <property type="evidence" value="ECO:0007669"/>
    <property type="project" value="TreeGrafter"/>
</dbReference>
<dbReference type="PANTHER" id="PTHR28035:SF1">
    <property type="entry name" value="MITOCHONDRIAL DISTRIBUTION AND MORPHOLOGY PROTEIN 10"/>
    <property type="match status" value="1"/>
</dbReference>
<gene>
    <name evidence="6" type="ORF">HK097_010900</name>
</gene>
<accession>A0AAD5X3F7</accession>
<evidence type="ECO:0000256" key="2">
    <source>
        <dbReference type="ARBA" id="ARBA00022692"/>
    </source>
</evidence>
<evidence type="ECO:0000313" key="7">
    <source>
        <dbReference type="Proteomes" id="UP001212841"/>
    </source>
</evidence>
<reference evidence="6" key="1">
    <citation type="submission" date="2020-05" db="EMBL/GenBank/DDBJ databases">
        <title>Phylogenomic resolution of chytrid fungi.</title>
        <authorList>
            <person name="Stajich J.E."/>
            <person name="Amses K."/>
            <person name="Simmons R."/>
            <person name="Seto K."/>
            <person name="Myers J."/>
            <person name="Bonds A."/>
            <person name="Quandt C.A."/>
            <person name="Barry K."/>
            <person name="Liu P."/>
            <person name="Grigoriev I."/>
            <person name="Longcore J.E."/>
            <person name="James T.Y."/>
        </authorList>
    </citation>
    <scope>NUCLEOTIDE SEQUENCE</scope>
    <source>
        <strain evidence="6">JEL0318</strain>
    </source>
</reference>
<evidence type="ECO:0000256" key="1">
    <source>
        <dbReference type="ARBA" id="ARBA00022452"/>
    </source>
</evidence>
<evidence type="ECO:0000256" key="3">
    <source>
        <dbReference type="ARBA" id="ARBA00022787"/>
    </source>
</evidence>
<dbReference type="GO" id="GO:0015914">
    <property type="term" value="P:phospholipid transport"/>
    <property type="evidence" value="ECO:0007669"/>
    <property type="project" value="TreeGrafter"/>
</dbReference>
<evidence type="ECO:0000313" key="6">
    <source>
        <dbReference type="EMBL" id="KAJ3048085.1"/>
    </source>
</evidence>
<keyword evidence="1" id="KW-1134">Transmembrane beta strand</keyword>
<keyword evidence="4" id="KW-0496">Mitochondrion</keyword>
<sequence>MGHVAASYTTTVSPGLNVSTRYKLNVYSYETDVGVGFEYVPEGRGAVEQCIKGRVSLIEGLAVKLEGRFREALVSIGFMTQFGRGARQSLGLELQMS</sequence>
<dbReference type="GO" id="GO:0001401">
    <property type="term" value="C:SAM complex"/>
    <property type="evidence" value="ECO:0007669"/>
    <property type="project" value="TreeGrafter"/>
</dbReference>
<keyword evidence="3" id="KW-1000">Mitochondrion outer membrane</keyword>
<dbReference type="GO" id="GO:0045040">
    <property type="term" value="P:protein insertion into mitochondrial outer membrane"/>
    <property type="evidence" value="ECO:0007669"/>
    <property type="project" value="TreeGrafter"/>
</dbReference>
<dbReference type="EMBL" id="JADGJD010000850">
    <property type="protein sequence ID" value="KAJ3048085.1"/>
    <property type="molecule type" value="Genomic_DNA"/>
</dbReference>
<dbReference type="PANTHER" id="PTHR28035">
    <property type="entry name" value="MITOCHONDRIAL DISTRIBUTION AND MORPHOLOGY PROTEIN 10"/>
    <property type="match status" value="1"/>
</dbReference>
<dbReference type="GO" id="GO:1990456">
    <property type="term" value="P:mitochondrion-endoplasmic reticulum membrane tethering"/>
    <property type="evidence" value="ECO:0007669"/>
    <property type="project" value="TreeGrafter"/>
</dbReference>
<proteinExistence type="predicted"/>